<protein>
    <submittedName>
        <fullName evidence="2">SdpI/YhfL protein family protein</fullName>
    </submittedName>
</protein>
<keyword evidence="3" id="KW-1185">Reference proteome</keyword>
<dbReference type="RefSeq" id="WP_091523223.1">
    <property type="nucleotide sequence ID" value="NZ_LT629772.1"/>
</dbReference>
<evidence type="ECO:0000313" key="2">
    <source>
        <dbReference type="EMBL" id="SDS40710.1"/>
    </source>
</evidence>
<gene>
    <name evidence="2" type="ORF">SAMN04489812_1814</name>
</gene>
<dbReference type="STRING" id="630515.SAMN04489812_1814"/>
<reference evidence="2 3" key="1">
    <citation type="submission" date="2016-10" db="EMBL/GenBank/DDBJ databases">
        <authorList>
            <person name="de Groot N.N."/>
        </authorList>
    </citation>
    <scope>NUCLEOTIDE SEQUENCE [LARGE SCALE GENOMIC DNA]</scope>
    <source>
        <strain evidence="2 3">DSM 21800</strain>
    </source>
</reference>
<sequence length="121" mass="12047">MTGPGIGPAIFTAVLLAVAMVGLVAISRLLGNGTIGQGAMIGFRLPPLLRSDEAWLRGHRAAVLPMTVAGAIGILALIASVLLSGTVLPYLVALGTAIVALVAGIVVATVRAVRAAAEVNS</sequence>
<keyword evidence="1" id="KW-1133">Transmembrane helix</keyword>
<dbReference type="Pfam" id="PF13630">
    <property type="entry name" value="SdpI"/>
    <property type="match status" value="1"/>
</dbReference>
<keyword evidence="1" id="KW-0472">Membrane</keyword>
<evidence type="ECO:0000256" key="1">
    <source>
        <dbReference type="SAM" id="Phobius"/>
    </source>
</evidence>
<proteinExistence type="predicted"/>
<feature type="transmembrane region" description="Helical" evidence="1">
    <location>
        <begin position="90"/>
        <end position="113"/>
    </location>
</feature>
<keyword evidence="1" id="KW-0812">Transmembrane</keyword>
<evidence type="ECO:0000313" key="3">
    <source>
        <dbReference type="Proteomes" id="UP000199103"/>
    </source>
</evidence>
<dbReference type="InterPro" id="IPR025962">
    <property type="entry name" value="SdpI/YhfL"/>
</dbReference>
<name>A0A1H1RYD5_9ACTN</name>
<feature type="transmembrane region" description="Helical" evidence="1">
    <location>
        <begin position="61"/>
        <end position="84"/>
    </location>
</feature>
<organism evidence="2 3">
    <name type="scientific">Microlunatus soli</name>
    <dbReference type="NCBI Taxonomy" id="630515"/>
    <lineage>
        <taxon>Bacteria</taxon>
        <taxon>Bacillati</taxon>
        <taxon>Actinomycetota</taxon>
        <taxon>Actinomycetes</taxon>
        <taxon>Propionibacteriales</taxon>
        <taxon>Propionibacteriaceae</taxon>
        <taxon>Microlunatus</taxon>
    </lineage>
</organism>
<dbReference type="Proteomes" id="UP000199103">
    <property type="component" value="Chromosome I"/>
</dbReference>
<dbReference type="OrthoDB" id="4422940at2"/>
<dbReference type="AlphaFoldDB" id="A0A1H1RYD5"/>
<feature type="transmembrane region" description="Helical" evidence="1">
    <location>
        <begin position="6"/>
        <end position="30"/>
    </location>
</feature>
<accession>A0A1H1RYD5</accession>
<dbReference type="EMBL" id="LT629772">
    <property type="protein sequence ID" value="SDS40710.1"/>
    <property type="molecule type" value="Genomic_DNA"/>
</dbReference>